<dbReference type="GO" id="GO:0004620">
    <property type="term" value="F:phospholipase activity"/>
    <property type="evidence" value="ECO:0007669"/>
    <property type="project" value="TreeGrafter"/>
</dbReference>
<comment type="caution">
    <text evidence="1">The sequence shown here is derived from an EMBL/GenBank/DDBJ whole genome shotgun (WGS) entry which is preliminary data.</text>
</comment>
<dbReference type="AlphaFoldDB" id="A0A150G853"/>
<keyword evidence="2" id="KW-1185">Reference proteome</keyword>
<evidence type="ECO:0000313" key="1">
    <source>
        <dbReference type="EMBL" id="KXZ46027.1"/>
    </source>
</evidence>
<dbReference type="InterPro" id="IPR036770">
    <property type="entry name" value="Ankyrin_rpt-contain_sf"/>
</dbReference>
<dbReference type="OrthoDB" id="60283at2759"/>
<dbReference type="GO" id="GO:0005783">
    <property type="term" value="C:endoplasmic reticulum"/>
    <property type="evidence" value="ECO:0007669"/>
    <property type="project" value="TreeGrafter"/>
</dbReference>
<reference evidence="2" key="1">
    <citation type="journal article" date="2016" name="Nat. Commun.">
        <title>The Gonium pectorale genome demonstrates co-option of cell cycle regulation during the evolution of multicellularity.</title>
        <authorList>
            <person name="Hanschen E.R."/>
            <person name="Marriage T.N."/>
            <person name="Ferris P.J."/>
            <person name="Hamaji T."/>
            <person name="Toyoda A."/>
            <person name="Fujiyama A."/>
            <person name="Neme R."/>
            <person name="Noguchi H."/>
            <person name="Minakuchi Y."/>
            <person name="Suzuki M."/>
            <person name="Kawai-Toyooka H."/>
            <person name="Smith D.R."/>
            <person name="Sparks H."/>
            <person name="Anderson J."/>
            <person name="Bakaric R."/>
            <person name="Luria V."/>
            <person name="Karger A."/>
            <person name="Kirschner M.W."/>
            <person name="Durand P.M."/>
            <person name="Michod R.E."/>
            <person name="Nozaki H."/>
            <person name="Olson B.J."/>
        </authorList>
    </citation>
    <scope>NUCLEOTIDE SEQUENCE [LARGE SCALE GENOMIC DNA]</scope>
    <source>
        <strain evidence="2">NIES-2863</strain>
    </source>
</reference>
<protein>
    <submittedName>
        <fullName evidence="1">Uncharacterized protein</fullName>
    </submittedName>
</protein>
<organism evidence="1 2">
    <name type="scientific">Gonium pectorale</name>
    <name type="common">Green alga</name>
    <dbReference type="NCBI Taxonomy" id="33097"/>
    <lineage>
        <taxon>Eukaryota</taxon>
        <taxon>Viridiplantae</taxon>
        <taxon>Chlorophyta</taxon>
        <taxon>core chlorophytes</taxon>
        <taxon>Chlorophyceae</taxon>
        <taxon>CS clade</taxon>
        <taxon>Chlamydomonadales</taxon>
        <taxon>Volvocaceae</taxon>
        <taxon>Gonium</taxon>
    </lineage>
</organism>
<gene>
    <name evidence="1" type="ORF">GPECTOR_47g302</name>
</gene>
<dbReference type="PANTHER" id="PTHR12393">
    <property type="entry name" value="SPHINGOMYELIN PHOSPHODIESTERASE RELATED"/>
    <property type="match status" value="1"/>
</dbReference>
<dbReference type="GO" id="GO:0071944">
    <property type="term" value="C:cell periphery"/>
    <property type="evidence" value="ECO:0007669"/>
    <property type="project" value="TreeGrafter"/>
</dbReference>
<dbReference type="GO" id="GO:0016020">
    <property type="term" value="C:membrane"/>
    <property type="evidence" value="ECO:0007669"/>
    <property type="project" value="TreeGrafter"/>
</dbReference>
<dbReference type="EMBL" id="LSYV01000048">
    <property type="protein sequence ID" value="KXZ46027.1"/>
    <property type="molecule type" value="Genomic_DNA"/>
</dbReference>
<dbReference type="Gene3D" id="1.25.40.20">
    <property type="entry name" value="Ankyrin repeat-containing domain"/>
    <property type="match status" value="2"/>
</dbReference>
<dbReference type="GO" id="GO:0046513">
    <property type="term" value="P:ceramide biosynthetic process"/>
    <property type="evidence" value="ECO:0007669"/>
    <property type="project" value="TreeGrafter"/>
</dbReference>
<name>A0A150G853_GONPE</name>
<proteinExistence type="predicted"/>
<dbReference type="PANTHER" id="PTHR12393:SF6">
    <property type="entry name" value="SPHINGOMYELIN PHOSPHODIESTERASE 2"/>
    <property type="match status" value="1"/>
</dbReference>
<accession>A0A150G853</accession>
<dbReference type="SUPFAM" id="SSF48403">
    <property type="entry name" value="Ankyrin repeat"/>
    <property type="match status" value="1"/>
</dbReference>
<dbReference type="Proteomes" id="UP000075714">
    <property type="component" value="Unassembled WGS sequence"/>
</dbReference>
<sequence length="537" mass="56406">MARVFPQLLPELADTIVSGLDPNEVPSFRLINKAAAERYRAPNQTTFRLSRPVPPHAFATHWLAPGATRGLNFRRRRELVRLTAGSGVVANLEVALQAAGCPFLYEVFEAAAGAGQLASCQFLLELGFPTSDEGNRGSGLLAAAAGGGHRHVCEWLLGLGLAWSSDGAAAAARGGHLDLMEWLLERQVPLAAPAGGADGQLAQGVAHGCDLPTLQRMWRGGWGELSDRAKGCILAAAGGSPTPDWAAKVEWLEAQGCPRTDRVGAAATTRPDAPARLAWLRGRGYPLTQHTLWKAVWTGNEAALQYLLAEVRPESVAGEEAGEEAGEVAVCASLEGRLEALRALHAAGWPLLADRCASCAARNGHLHVVAWLVEALGAEASLWGPALLAAAAESGSVEVMAWLRGRGCEWAAGTVFASAAYSGCEAALEWLVERGCPVEDGGMALVLACRNGDLATVRLLRRLGVPWGRGGSLVREAAHGGPLSLLRWLLEAGCPVGDYESVRAAAELRTSGKEEALQLLDAHRRGAHGDVAAAAAQ</sequence>
<evidence type="ECO:0000313" key="2">
    <source>
        <dbReference type="Proteomes" id="UP000075714"/>
    </source>
</evidence>
<dbReference type="GO" id="GO:0030149">
    <property type="term" value="P:sphingolipid catabolic process"/>
    <property type="evidence" value="ECO:0007669"/>
    <property type="project" value="TreeGrafter"/>
</dbReference>